<dbReference type="InterPro" id="IPR050191">
    <property type="entry name" value="ATP-dep_DNA_ligase"/>
</dbReference>
<name>A0ABW3UQ85_9BACL</name>
<dbReference type="PANTHER" id="PTHR45674:SF4">
    <property type="entry name" value="DNA LIGASE 1"/>
    <property type="match status" value="1"/>
</dbReference>
<evidence type="ECO:0000256" key="2">
    <source>
        <dbReference type="ARBA" id="ARBA00022598"/>
    </source>
</evidence>
<feature type="domain" description="ATP-dependent DNA ligase family profile" evidence="4">
    <location>
        <begin position="106"/>
        <end position="196"/>
    </location>
</feature>
<dbReference type="Gene3D" id="2.40.50.140">
    <property type="entry name" value="Nucleic acid-binding proteins"/>
    <property type="match status" value="1"/>
</dbReference>
<proteinExistence type="inferred from homology"/>
<evidence type="ECO:0000313" key="6">
    <source>
        <dbReference type="Proteomes" id="UP001597180"/>
    </source>
</evidence>
<comment type="catalytic activity">
    <reaction evidence="3">
        <text>ATP + (deoxyribonucleotide)n-3'-hydroxyl + 5'-phospho-(deoxyribonucleotide)m = (deoxyribonucleotide)n+m + AMP + diphosphate.</text>
        <dbReference type="EC" id="6.5.1.1"/>
    </reaction>
</comment>
<dbReference type="RefSeq" id="WP_345588040.1">
    <property type="nucleotide sequence ID" value="NZ_BAABJG010000015.1"/>
</dbReference>
<dbReference type="CDD" id="cd07906">
    <property type="entry name" value="Adenylation_DNA_ligase_LigD_LigC"/>
    <property type="match status" value="1"/>
</dbReference>
<dbReference type="InterPro" id="IPR016059">
    <property type="entry name" value="DNA_ligase_ATP-dep_CS"/>
</dbReference>
<comment type="caution">
    <text evidence="5">The sequence shown here is derived from an EMBL/GenBank/DDBJ whole genome shotgun (WGS) entry which is preliminary data.</text>
</comment>
<dbReference type="SUPFAM" id="SSF56091">
    <property type="entry name" value="DNA ligase/mRNA capping enzyme, catalytic domain"/>
    <property type="match status" value="1"/>
</dbReference>
<keyword evidence="2 5" id="KW-0436">Ligase</keyword>
<organism evidence="5 6">
    <name type="scientific">Paenibacillus vulneris</name>
    <dbReference type="NCBI Taxonomy" id="1133364"/>
    <lineage>
        <taxon>Bacteria</taxon>
        <taxon>Bacillati</taxon>
        <taxon>Bacillota</taxon>
        <taxon>Bacilli</taxon>
        <taxon>Bacillales</taxon>
        <taxon>Paenibacillaceae</taxon>
        <taxon>Paenibacillus</taxon>
    </lineage>
</organism>
<dbReference type="PROSITE" id="PS00697">
    <property type="entry name" value="DNA_LIGASE_A1"/>
    <property type="match status" value="1"/>
</dbReference>
<dbReference type="Gene3D" id="3.30.1490.70">
    <property type="match status" value="1"/>
</dbReference>
<gene>
    <name evidence="5" type="ORF">ACFQ4B_20360</name>
</gene>
<dbReference type="PANTHER" id="PTHR45674">
    <property type="entry name" value="DNA LIGASE 1/3 FAMILY MEMBER"/>
    <property type="match status" value="1"/>
</dbReference>
<protein>
    <submittedName>
        <fullName evidence="5">DNA ligase</fullName>
    </submittedName>
</protein>
<evidence type="ECO:0000313" key="5">
    <source>
        <dbReference type="EMBL" id="MFD1222474.1"/>
    </source>
</evidence>
<sequence>MQVFTPFQPMNVSIQHEPFDDPQYLFEPKWDGWRIVIHKQGSRIEAYTRHGNKVTKKFPELEQAVSAIQAHTAILDCEGIVMRDGRPVFDDFSYRGRLSSSMRIAQAVATHPVTFVAFDLLFTEREHSNEPLMERKARLHELLVPNSVIMPTLYVKERGKALFELTRERDMEGIVAKRTDSIYKPGTLSRDWVKIKHFKTIDAVILGFRTKPFALVIGLQFRTVKNKPVGVVEFGLTYEDKERFMELSKDLYLEYDKQTQWIQPKLCCRIQYLERSDTHQLRTTIFKQFLPDKKPEDCFWHS</sequence>
<dbReference type="Gene3D" id="3.30.470.30">
    <property type="entry name" value="DNA ligase/mRNA capping enzyme"/>
    <property type="match status" value="1"/>
</dbReference>
<dbReference type="Proteomes" id="UP001597180">
    <property type="component" value="Unassembled WGS sequence"/>
</dbReference>
<dbReference type="GO" id="GO:0016874">
    <property type="term" value="F:ligase activity"/>
    <property type="evidence" value="ECO:0007669"/>
    <property type="project" value="UniProtKB-KW"/>
</dbReference>
<dbReference type="PROSITE" id="PS00333">
    <property type="entry name" value="DNA_LIGASE_A2"/>
    <property type="match status" value="1"/>
</dbReference>
<accession>A0ABW3UQ85</accession>
<comment type="similarity">
    <text evidence="1">Belongs to the ATP-dependent DNA ligase family.</text>
</comment>
<evidence type="ECO:0000256" key="1">
    <source>
        <dbReference type="ARBA" id="ARBA00007572"/>
    </source>
</evidence>
<dbReference type="PROSITE" id="PS50160">
    <property type="entry name" value="DNA_LIGASE_A3"/>
    <property type="match status" value="1"/>
</dbReference>
<keyword evidence="6" id="KW-1185">Reference proteome</keyword>
<evidence type="ECO:0000259" key="4">
    <source>
        <dbReference type="PROSITE" id="PS50160"/>
    </source>
</evidence>
<dbReference type="InterPro" id="IPR012310">
    <property type="entry name" value="DNA_ligase_ATP-dep_cent"/>
</dbReference>
<dbReference type="EMBL" id="JBHTLU010000031">
    <property type="protein sequence ID" value="MFD1222474.1"/>
    <property type="molecule type" value="Genomic_DNA"/>
</dbReference>
<dbReference type="InterPro" id="IPR012340">
    <property type="entry name" value="NA-bd_OB-fold"/>
</dbReference>
<dbReference type="Pfam" id="PF01068">
    <property type="entry name" value="DNA_ligase_A_M"/>
    <property type="match status" value="1"/>
</dbReference>
<reference evidence="6" key="1">
    <citation type="journal article" date="2019" name="Int. J. Syst. Evol. Microbiol.">
        <title>The Global Catalogue of Microorganisms (GCM) 10K type strain sequencing project: providing services to taxonomists for standard genome sequencing and annotation.</title>
        <authorList>
            <consortium name="The Broad Institute Genomics Platform"/>
            <consortium name="The Broad Institute Genome Sequencing Center for Infectious Disease"/>
            <person name="Wu L."/>
            <person name="Ma J."/>
        </authorList>
    </citation>
    <scope>NUCLEOTIDE SEQUENCE [LARGE SCALE GENOMIC DNA]</scope>
    <source>
        <strain evidence="6">CCUG 53270</strain>
    </source>
</reference>
<dbReference type="SUPFAM" id="SSF50249">
    <property type="entry name" value="Nucleic acid-binding proteins"/>
    <property type="match status" value="1"/>
</dbReference>
<evidence type="ECO:0000256" key="3">
    <source>
        <dbReference type="ARBA" id="ARBA00034003"/>
    </source>
</evidence>